<reference evidence="8" key="2">
    <citation type="submission" date="2023-01" db="EMBL/GenBank/DDBJ databases">
        <title>Draft genome sequence of Agaribacter marinus strain NBRC 110023.</title>
        <authorList>
            <person name="Sun Q."/>
            <person name="Mori K."/>
        </authorList>
    </citation>
    <scope>NUCLEOTIDE SEQUENCE</scope>
    <source>
        <strain evidence="8">NBRC 110023</strain>
    </source>
</reference>
<dbReference type="Gene3D" id="3.40.50.150">
    <property type="entry name" value="Vaccinia Virus protein VP39"/>
    <property type="match status" value="1"/>
</dbReference>
<evidence type="ECO:0000256" key="4">
    <source>
        <dbReference type="ARBA" id="ARBA00022691"/>
    </source>
</evidence>
<organism evidence="8 9">
    <name type="scientific">Agaribacter marinus</name>
    <dbReference type="NCBI Taxonomy" id="1431249"/>
    <lineage>
        <taxon>Bacteria</taxon>
        <taxon>Pseudomonadati</taxon>
        <taxon>Pseudomonadota</taxon>
        <taxon>Gammaproteobacteria</taxon>
        <taxon>Alteromonadales</taxon>
        <taxon>Alteromonadaceae</taxon>
        <taxon>Agaribacter</taxon>
    </lineage>
</organism>
<feature type="active site" evidence="7">
    <location>
        <position position="404"/>
    </location>
</feature>
<dbReference type="Gene3D" id="2.40.50.1070">
    <property type="match status" value="1"/>
</dbReference>
<dbReference type="GO" id="GO:0051539">
    <property type="term" value="F:4 iron, 4 sulfur cluster binding"/>
    <property type="evidence" value="ECO:0007669"/>
    <property type="project" value="UniProtKB-KW"/>
</dbReference>
<dbReference type="PROSITE" id="PS01230">
    <property type="entry name" value="TRMA_1"/>
    <property type="match status" value="1"/>
</dbReference>
<evidence type="ECO:0000313" key="9">
    <source>
        <dbReference type="Proteomes" id="UP001156601"/>
    </source>
</evidence>
<dbReference type="Proteomes" id="UP001156601">
    <property type="component" value="Unassembled WGS sequence"/>
</dbReference>
<dbReference type="InterPro" id="IPR030390">
    <property type="entry name" value="MeTrfase_TrmA_AS"/>
</dbReference>
<keyword evidence="5" id="KW-0411">Iron-sulfur</keyword>
<keyword evidence="9" id="KW-1185">Reference proteome</keyword>
<reference evidence="8" key="1">
    <citation type="journal article" date="2014" name="Int. J. Syst. Evol. Microbiol.">
        <title>Complete genome sequence of Corynebacterium casei LMG S-19264T (=DSM 44701T), isolated from a smear-ripened cheese.</title>
        <authorList>
            <consortium name="US DOE Joint Genome Institute (JGI-PGF)"/>
            <person name="Walter F."/>
            <person name="Albersmeier A."/>
            <person name="Kalinowski J."/>
            <person name="Ruckert C."/>
        </authorList>
    </citation>
    <scope>NUCLEOTIDE SEQUENCE</scope>
    <source>
        <strain evidence="8">NBRC 110023</strain>
    </source>
</reference>
<dbReference type="InterPro" id="IPR029063">
    <property type="entry name" value="SAM-dependent_MTases_sf"/>
</dbReference>
<feature type="binding site" evidence="6">
    <location>
        <position position="280"/>
    </location>
    <ligand>
        <name>S-adenosyl-L-methionine</name>
        <dbReference type="ChEBI" id="CHEBI:59789"/>
    </ligand>
</feature>
<evidence type="ECO:0000313" key="8">
    <source>
        <dbReference type="EMBL" id="GLR72722.1"/>
    </source>
</evidence>
<comment type="similarity">
    <text evidence="6">Belongs to the class I-like SAM-binding methyltransferase superfamily. RNA M5U methyltransferase family.</text>
</comment>
<accession>A0AA37WJW3</accession>
<dbReference type="SUPFAM" id="SSF50249">
    <property type="entry name" value="Nucleic acid-binding proteins"/>
    <property type="match status" value="1"/>
</dbReference>
<proteinExistence type="inferred from homology"/>
<evidence type="ECO:0000256" key="1">
    <source>
        <dbReference type="ARBA" id="ARBA00022485"/>
    </source>
</evidence>
<feature type="active site" description="Nucleophile" evidence="6">
    <location>
        <position position="404"/>
    </location>
</feature>
<dbReference type="AlphaFoldDB" id="A0AA37WJW3"/>
<protein>
    <submittedName>
        <fullName evidence="8">23S rRNA (Uracil(1939)-C(5))-methyltransferase RlmD</fullName>
    </submittedName>
</protein>
<gene>
    <name evidence="8" type="primary">rlmD</name>
    <name evidence="8" type="ORF">GCM10007852_36300</name>
</gene>
<sequence length="447" mass="50225">MVKIFKATPRKKDTRVNNNKPQQLFVDKLDYHGVGLCLSTKPITKIPGALANETVQVSVMDTNAKVNTAKLLKVVNKSDNRAAPFCCHYARCGGCSLQHLDQAQGLREKTKALQTSLRHHANLGEETWVESIESLAKYRRKVRLSIDARNLNDIRIGYRESSSKKIVDITECPILSDKLHVAVFGILPTLRSLKSVRNIGHLVFFESNDEVSLSVHCMKALRENDAKVLQSIATKLNTTLFIALKDKGIDDEYQHTLRVSGYQEQNLQQNLDVTMTDFVQVNDNVNQQMLSRALEWLAPKPSETVFDFFSGAGNFSLAMATRANKVFAYEVSDNMVLRCNHNARINKISNVVATKANLDAEQALNDIELSDEAVIVLDPARSGAKKLVEKLAKSKANRILYVSCNPNTFIRDVGLMESTFRIEKICTLDMFPFTEHIEVMALLVRRE</sequence>
<dbReference type="EMBL" id="BSOT01000012">
    <property type="protein sequence ID" value="GLR72722.1"/>
    <property type="molecule type" value="Genomic_DNA"/>
</dbReference>
<dbReference type="PANTHER" id="PTHR11061">
    <property type="entry name" value="RNA M5U METHYLTRANSFERASE"/>
    <property type="match status" value="1"/>
</dbReference>
<dbReference type="Gene3D" id="2.40.50.140">
    <property type="entry name" value="Nucleic acid-binding proteins"/>
    <property type="match status" value="1"/>
</dbReference>
<feature type="binding site" evidence="6">
    <location>
        <position position="378"/>
    </location>
    <ligand>
        <name>S-adenosyl-L-methionine</name>
        <dbReference type="ChEBI" id="CHEBI:59789"/>
    </ligand>
</feature>
<dbReference type="Pfam" id="PF05958">
    <property type="entry name" value="tRNA_U5-meth_tr"/>
    <property type="match status" value="1"/>
</dbReference>
<dbReference type="PANTHER" id="PTHR11061:SF49">
    <property type="entry name" value="23S RRNA (URACIL(1939)-C(5))-METHYLTRANSFERASE RLMD"/>
    <property type="match status" value="1"/>
</dbReference>
<evidence type="ECO:0000256" key="2">
    <source>
        <dbReference type="ARBA" id="ARBA00022603"/>
    </source>
</evidence>
<dbReference type="InterPro" id="IPR012340">
    <property type="entry name" value="NA-bd_OB-fold"/>
</dbReference>
<keyword evidence="3 6" id="KW-0808">Transferase</keyword>
<dbReference type="SUPFAM" id="SSF53335">
    <property type="entry name" value="S-adenosyl-L-methionine-dependent methyltransferases"/>
    <property type="match status" value="1"/>
</dbReference>
<feature type="binding site" evidence="6">
    <location>
        <position position="330"/>
    </location>
    <ligand>
        <name>S-adenosyl-L-methionine</name>
        <dbReference type="ChEBI" id="CHEBI:59789"/>
    </ligand>
</feature>
<keyword evidence="1" id="KW-0004">4Fe-4S</keyword>
<keyword evidence="1" id="KW-0479">Metal-binding</keyword>
<evidence type="ECO:0000256" key="6">
    <source>
        <dbReference type="PROSITE-ProRule" id="PRU01024"/>
    </source>
</evidence>
<keyword evidence="1" id="KW-0408">Iron</keyword>
<evidence type="ECO:0000256" key="7">
    <source>
        <dbReference type="PROSITE-ProRule" id="PRU10015"/>
    </source>
</evidence>
<name>A0AA37WJW3_9ALTE</name>
<dbReference type="RefSeq" id="WP_284219138.1">
    <property type="nucleotide sequence ID" value="NZ_BSOT01000012.1"/>
</dbReference>
<keyword evidence="2 6" id="KW-0489">Methyltransferase</keyword>
<dbReference type="GO" id="GO:0070041">
    <property type="term" value="F:rRNA (uridine-C5-)-methyltransferase activity"/>
    <property type="evidence" value="ECO:0007669"/>
    <property type="project" value="TreeGrafter"/>
</dbReference>
<dbReference type="InterPro" id="IPR010280">
    <property type="entry name" value="U5_MeTrfase_fam"/>
</dbReference>
<dbReference type="NCBIfam" id="TIGR00479">
    <property type="entry name" value="rumA"/>
    <property type="match status" value="1"/>
</dbReference>
<evidence type="ECO:0000256" key="5">
    <source>
        <dbReference type="ARBA" id="ARBA00023014"/>
    </source>
</evidence>
<comment type="caution">
    <text evidence="8">The sequence shown here is derived from an EMBL/GenBank/DDBJ whole genome shotgun (WGS) entry which is preliminary data.</text>
</comment>
<dbReference type="PROSITE" id="PS51687">
    <property type="entry name" value="SAM_MT_RNA_M5U"/>
    <property type="match status" value="1"/>
</dbReference>
<feature type="binding site" evidence="6">
    <location>
        <position position="309"/>
    </location>
    <ligand>
        <name>S-adenosyl-L-methionine</name>
        <dbReference type="ChEBI" id="CHEBI:59789"/>
    </ligand>
</feature>
<evidence type="ECO:0000256" key="3">
    <source>
        <dbReference type="ARBA" id="ARBA00022679"/>
    </source>
</evidence>
<dbReference type="GO" id="GO:0070475">
    <property type="term" value="P:rRNA base methylation"/>
    <property type="evidence" value="ECO:0007669"/>
    <property type="project" value="TreeGrafter"/>
</dbReference>
<keyword evidence="4 6" id="KW-0949">S-adenosyl-L-methionine</keyword>